<evidence type="ECO:0000256" key="1">
    <source>
        <dbReference type="SAM" id="Phobius"/>
    </source>
</evidence>
<keyword evidence="3" id="KW-1185">Reference proteome</keyword>
<protein>
    <submittedName>
        <fullName evidence="2">Uncharacterized protein</fullName>
    </submittedName>
</protein>
<keyword evidence="1" id="KW-1133">Transmembrane helix</keyword>
<feature type="transmembrane region" description="Helical" evidence="1">
    <location>
        <begin position="75"/>
        <end position="95"/>
    </location>
</feature>
<reference evidence="2" key="2">
    <citation type="submission" date="2020-05" db="UniProtKB">
        <authorList>
            <consortium name="EnsemblMetazoa"/>
        </authorList>
    </citation>
    <scope>IDENTIFICATION</scope>
    <source>
        <strain evidence="2">IAEA</strain>
    </source>
</reference>
<dbReference type="Proteomes" id="UP000092445">
    <property type="component" value="Unassembled WGS sequence"/>
</dbReference>
<keyword evidence="1" id="KW-0812">Transmembrane</keyword>
<organism evidence="2 3">
    <name type="scientific">Glossina pallidipes</name>
    <name type="common">Tsetse fly</name>
    <dbReference type="NCBI Taxonomy" id="7398"/>
    <lineage>
        <taxon>Eukaryota</taxon>
        <taxon>Metazoa</taxon>
        <taxon>Ecdysozoa</taxon>
        <taxon>Arthropoda</taxon>
        <taxon>Hexapoda</taxon>
        <taxon>Insecta</taxon>
        <taxon>Pterygota</taxon>
        <taxon>Neoptera</taxon>
        <taxon>Endopterygota</taxon>
        <taxon>Diptera</taxon>
        <taxon>Brachycera</taxon>
        <taxon>Muscomorpha</taxon>
        <taxon>Hippoboscoidea</taxon>
        <taxon>Glossinidae</taxon>
        <taxon>Glossina</taxon>
    </lineage>
</organism>
<reference evidence="3" key="1">
    <citation type="submission" date="2014-03" db="EMBL/GenBank/DDBJ databases">
        <authorList>
            <person name="Aksoy S."/>
            <person name="Warren W."/>
            <person name="Wilson R.K."/>
        </authorList>
    </citation>
    <scope>NUCLEOTIDE SEQUENCE [LARGE SCALE GENOMIC DNA]</scope>
    <source>
        <strain evidence="3">IAEA</strain>
    </source>
</reference>
<evidence type="ECO:0000313" key="2">
    <source>
        <dbReference type="EnsemblMetazoa" id="GPAI009612-PA"/>
    </source>
</evidence>
<keyword evidence="1" id="KW-0472">Membrane</keyword>
<dbReference type="AlphaFoldDB" id="A0A1A9ZBI5"/>
<dbReference type="VEuPathDB" id="VectorBase:GPAI009612"/>
<evidence type="ECO:0000313" key="3">
    <source>
        <dbReference type="Proteomes" id="UP000092445"/>
    </source>
</evidence>
<dbReference type="EnsemblMetazoa" id="GPAI009612-RA">
    <property type="protein sequence ID" value="GPAI009612-PA"/>
    <property type="gene ID" value="GPAI009612"/>
</dbReference>
<name>A0A1A9ZBI5_GLOPL</name>
<sequence>MEWKMTCKSVTKRRFIAHTNHYFDSSKARTGLKKANKGRFHSFEDYLLSGRKEKVEERIKKSTLTHFRRDNHKYYPVYCFISIRWSLFWQIMIPVRKDQSFSERREEEFAHFTGIVQRTKA</sequence>
<accession>A0A1A9ZBI5</accession>
<proteinExistence type="predicted"/>